<feature type="compositionally biased region" description="Polar residues" evidence="1">
    <location>
        <begin position="47"/>
        <end position="56"/>
    </location>
</feature>
<feature type="region of interest" description="Disordered" evidence="1">
    <location>
        <begin position="138"/>
        <end position="163"/>
    </location>
</feature>
<feature type="compositionally biased region" description="Low complexity" evidence="1">
    <location>
        <begin position="20"/>
        <end position="29"/>
    </location>
</feature>
<evidence type="ECO:0008006" key="4">
    <source>
        <dbReference type="Google" id="ProtNLM"/>
    </source>
</evidence>
<feature type="region of interest" description="Disordered" evidence="1">
    <location>
        <begin position="183"/>
        <end position="282"/>
    </location>
</feature>
<reference evidence="2 3" key="1">
    <citation type="submission" date="2017-06" db="EMBL/GenBank/DDBJ databases">
        <title>Ant-infecting Ophiocordyceps genomes reveal a high diversity of potential behavioral manipulation genes and a possible major role for enterotoxins.</title>
        <authorList>
            <person name="De Bekker C."/>
            <person name="Evans H.C."/>
            <person name="Brachmann A."/>
            <person name="Hughes D.P."/>
        </authorList>
    </citation>
    <scope>NUCLEOTIDE SEQUENCE [LARGE SCALE GENOMIC DNA]</scope>
    <source>
        <strain evidence="2 3">Map64</strain>
    </source>
</reference>
<protein>
    <recommendedName>
        <fullName evidence="4">mRNA splicing factor RNA helicase</fullName>
    </recommendedName>
</protein>
<organism evidence="2 3">
    <name type="scientific">Ophiocordyceps australis</name>
    <dbReference type="NCBI Taxonomy" id="1399860"/>
    <lineage>
        <taxon>Eukaryota</taxon>
        <taxon>Fungi</taxon>
        <taxon>Dikarya</taxon>
        <taxon>Ascomycota</taxon>
        <taxon>Pezizomycotina</taxon>
        <taxon>Sordariomycetes</taxon>
        <taxon>Hypocreomycetidae</taxon>
        <taxon>Hypocreales</taxon>
        <taxon>Ophiocordycipitaceae</taxon>
        <taxon>Ophiocordyceps</taxon>
    </lineage>
</organism>
<feature type="compositionally biased region" description="Pro residues" evidence="1">
    <location>
        <begin position="226"/>
        <end position="236"/>
    </location>
</feature>
<dbReference type="Proteomes" id="UP000226192">
    <property type="component" value="Unassembled WGS sequence"/>
</dbReference>
<name>A0A2C5XS14_9HYPO</name>
<evidence type="ECO:0000313" key="2">
    <source>
        <dbReference type="EMBL" id="PHH60065.1"/>
    </source>
</evidence>
<feature type="compositionally biased region" description="Low complexity" evidence="1">
    <location>
        <begin position="272"/>
        <end position="282"/>
    </location>
</feature>
<dbReference type="AlphaFoldDB" id="A0A2C5XS14"/>
<feature type="compositionally biased region" description="Basic and acidic residues" evidence="1">
    <location>
        <begin position="195"/>
        <end position="209"/>
    </location>
</feature>
<dbReference type="OrthoDB" id="5627at2759"/>
<accession>A0A2C5XS14</accession>
<evidence type="ECO:0000313" key="3">
    <source>
        <dbReference type="Proteomes" id="UP000226192"/>
    </source>
</evidence>
<gene>
    <name evidence="2" type="ORF">CDD81_2151</name>
</gene>
<keyword evidence="3" id="KW-1185">Reference proteome</keyword>
<dbReference type="EMBL" id="NJET01000165">
    <property type="protein sequence ID" value="PHH60065.1"/>
    <property type="molecule type" value="Genomic_DNA"/>
</dbReference>
<comment type="caution">
    <text evidence="2">The sequence shown here is derived from an EMBL/GenBank/DDBJ whole genome shotgun (WGS) entry which is preliminary data.</text>
</comment>
<evidence type="ECO:0000256" key="1">
    <source>
        <dbReference type="SAM" id="MobiDB-lite"/>
    </source>
</evidence>
<feature type="region of interest" description="Disordered" evidence="1">
    <location>
        <begin position="1"/>
        <end position="72"/>
    </location>
</feature>
<proteinExistence type="predicted"/>
<sequence>MDPNDTSIRFRASKRKALRARSSSPSDTPDPAPVVRATRSRHLRGVQISNSTLTPTPASPPDAITEHPKGIPDRFTHQTGLLSDLDDRHMNAYIESRLSATALPPVAQDARRLVAPAARDGESPTKLGKLFEVDVSRHVEQRARPEQAERAPRGQKRRGSDDMKLGRFVEQFLNENKLQVFDLSSQAIAPPPSAGDDRSADDRLADEYRRRHNDQVALRRQRRRPAQPPRPQPPPGEILRGPKLGGSRNQRAAIRDILLQQERDRAKGGPGAAPASGGSRWP</sequence>